<dbReference type="Gene3D" id="1.10.10.10">
    <property type="entry name" value="Winged helix-like DNA-binding domain superfamily/Winged helix DNA-binding domain"/>
    <property type="match status" value="2"/>
</dbReference>
<reference evidence="7" key="1">
    <citation type="journal article" date="2019" name="Int. J. Syst. Evol. Microbiol.">
        <title>The Global Catalogue of Microorganisms (GCM) 10K type strain sequencing project: providing services to taxonomists for standard genome sequencing and annotation.</title>
        <authorList>
            <consortium name="The Broad Institute Genomics Platform"/>
            <consortium name="The Broad Institute Genome Sequencing Center for Infectious Disease"/>
            <person name="Wu L."/>
            <person name="Ma J."/>
        </authorList>
    </citation>
    <scope>NUCLEOTIDE SEQUENCE [LARGE SCALE GENOMIC DNA]</scope>
    <source>
        <strain evidence="7">NBRC 112502</strain>
    </source>
</reference>
<feature type="region of interest" description="Disordered" evidence="5">
    <location>
        <begin position="170"/>
        <end position="207"/>
    </location>
</feature>
<evidence type="ECO:0000256" key="3">
    <source>
        <dbReference type="ARBA" id="ARBA00022829"/>
    </source>
</evidence>
<dbReference type="PANTHER" id="PTHR34298:SF2">
    <property type="entry name" value="SEGREGATION AND CONDENSATION PROTEIN B"/>
    <property type="match status" value="1"/>
</dbReference>
<evidence type="ECO:0000256" key="2">
    <source>
        <dbReference type="ARBA" id="ARBA00022618"/>
    </source>
</evidence>
<dbReference type="EMBL" id="BSOS01000084">
    <property type="protein sequence ID" value="GLR68222.1"/>
    <property type="molecule type" value="Genomic_DNA"/>
</dbReference>
<sequence length="207" mass="22222">MSGSPIPLHILRLAEAFIYASSSPVTPSALHPLLPEHLDPLDVLEALERHCANRGVILFESGGMWTFRTAPDLGMELQKLLAQSNRLPRVAMEILVVIALHQPVTRPEIEDIRGISLSQQTMDSLLDAGLIEPRGRKETAGRPTLWATTPRFLSHFGLRSLRDLPGSHLLPAPLPPAHPQLAADADLGGTGDAATTALDAGNTGPPE</sequence>
<keyword evidence="3" id="KW-0159">Chromosome partition</keyword>
<keyword evidence="1" id="KW-0963">Cytoplasm</keyword>
<keyword evidence="7" id="KW-1185">Reference proteome</keyword>
<proteinExistence type="predicted"/>
<protein>
    <recommendedName>
        <fullName evidence="8">SMC-Scp complex subunit ScpB</fullName>
    </recommendedName>
</protein>
<name>A0ABQ6A902_9PROT</name>
<evidence type="ECO:0000256" key="4">
    <source>
        <dbReference type="ARBA" id="ARBA00023306"/>
    </source>
</evidence>
<gene>
    <name evidence="6" type="ORF">GCM10010909_29030</name>
</gene>
<accession>A0ABQ6A902</accession>
<dbReference type="Proteomes" id="UP001156641">
    <property type="component" value="Unassembled WGS sequence"/>
</dbReference>
<evidence type="ECO:0008006" key="8">
    <source>
        <dbReference type="Google" id="ProtNLM"/>
    </source>
</evidence>
<dbReference type="SUPFAM" id="SSF46785">
    <property type="entry name" value="Winged helix' DNA-binding domain"/>
    <property type="match status" value="2"/>
</dbReference>
<keyword evidence="2" id="KW-0132">Cell division</keyword>
<dbReference type="NCBIfam" id="TIGR00281">
    <property type="entry name" value="SMC-Scp complex subunit ScpB"/>
    <property type="match status" value="1"/>
</dbReference>
<dbReference type="Pfam" id="PF04079">
    <property type="entry name" value="SMC_ScpB"/>
    <property type="match status" value="1"/>
</dbReference>
<feature type="compositionally biased region" description="Low complexity" evidence="5">
    <location>
        <begin position="179"/>
        <end position="201"/>
    </location>
</feature>
<keyword evidence="4" id="KW-0131">Cell cycle</keyword>
<dbReference type="InterPro" id="IPR036390">
    <property type="entry name" value="WH_DNA-bd_sf"/>
</dbReference>
<evidence type="ECO:0000313" key="6">
    <source>
        <dbReference type="EMBL" id="GLR68222.1"/>
    </source>
</evidence>
<comment type="caution">
    <text evidence="6">The sequence shown here is derived from an EMBL/GenBank/DDBJ whole genome shotgun (WGS) entry which is preliminary data.</text>
</comment>
<dbReference type="InterPro" id="IPR005234">
    <property type="entry name" value="ScpB_csome_segregation"/>
</dbReference>
<organism evidence="6 7">
    <name type="scientific">Acidocella aquatica</name>
    <dbReference type="NCBI Taxonomy" id="1922313"/>
    <lineage>
        <taxon>Bacteria</taxon>
        <taxon>Pseudomonadati</taxon>
        <taxon>Pseudomonadota</taxon>
        <taxon>Alphaproteobacteria</taxon>
        <taxon>Acetobacterales</taxon>
        <taxon>Acidocellaceae</taxon>
        <taxon>Acidocella</taxon>
    </lineage>
</organism>
<dbReference type="PANTHER" id="PTHR34298">
    <property type="entry name" value="SEGREGATION AND CONDENSATION PROTEIN B"/>
    <property type="match status" value="1"/>
</dbReference>
<evidence type="ECO:0000256" key="5">
    <source>
        <dbReference type="SAM" id="MobiDB-lite"/>
    </source>
</evidence>
<evidence type="ECO:0000313" key="7">
    <source>
        <dbReference type="Proteomes" id="UP001156641"/>
    </source>
</evidence>
<dbReference type="RefSeq" id="WP_284259066.1">
    <property type="nucleotide sequence ID" value="NZ_BSOS01000084.1"/>
</dbReference>
<dbReference type="InterPro" id="IPR036388">
    <property type="entry name" value="WH-like_DNA-bd_sf"/>
</dbReference>
<evidence type="ECO:0000256" key="1">
    <source>
        <dbReference type="ARBA" id="ARBA00022490"/>
    </source>
</evidence>